<gene>
    <name evidence="1" type="ORF">J2S06_002781</name>
</gene>
<reference evidence="1 2" key="1">
    <citation type="submission" date="2023-07" db="EMBL/GenBank/DDBJ databases">
        <title>Genomic Encyclopedia of Type Strains, Phase IV (KMG-IV): sequencing the most valuable type-strain genomes for metagenomic binning, comparative biology and taxonomic classification.</title>
        <authorList>
            <person name="Goeker M."/>
        </authorList>
    </citation>
    <scope>NUCLEOTIDE SEQUENCE [LARGE SCALE GENOMIC DNA]</scope>
    <source>
        <strain evidence="1 2">DSM 19092</strain>
    </source>
</reference>
<keyword evidence="2" id="KW-1185">Reference proteome</keyword>
<protein>
    <submittedName>
        <fullName evidence="1">Uncharacterized protein</fullName>
    </submittedName>
</protein>
<organism evidence="1 2">
    <name type="scientific">Aeribacillus alveayuensis</name>
    <dbReference type="NCBI Taxonomy" id="279215"/>
    <lineage>
        <taxon>Bacteria</taxon>
        <taxon>Bacillati</taxon>
        <taxon>Bacillota</taxon>
        <taxon>Bacilli</taxon>
        <taxon>Bacillales</taxon>
        <taxon>Bacillaceae</taxon>
        <taxon>Aeribacillus</taxon>
    </lineage>
</organism>
<dbReference type="Proteomes" id="UP001225646">
    <property type="component" value="Unassembled WGS sequence"/>
</dbReference>
<sequence>MHQQGREQKSSMVKAHFYELAMRHYANIGKTDKVEVMKILIRKAYKEWEESDELSVVSAEVSIPTHEIENMMRPYLEVDVAESIDMMAKSKSILPLILIMSKS</sequence>
<evidence type="ECO:0000313" key="1">
    <source>
        <dbReference type="EMBL" id="MDQ0163671.1"/>
    </source>
</evidence>
<accession>A0ABT9VRQ1</accession>
<dbReference type="RefSeq" id="WP_419152667.1">
    <property type="nucleotide sequence ID" value="NZ_JAUSTR010000021.1"/>
</dbReference>
<dbReference type="EMBL" id="JAUSTR010000021">
    <property type="protein sequence ID" value="MDQ0163671.1"/>
    <property type="molecule type" value="Genomic_DNA"/>
</dbReference>
<comment type="caution">
    <text evidence="1">The sequence shown here is derived from an EMBL/GenBank/DDBJ whole genome shotgun (WGS) entry which is preliminary data.</text>
</comment>
<evidence type="ECO:0000313" key="2">
    <source>
        <dbReference type="Proteomes" id="UP001225646"/>
    </source>
</evidence>
<proteinExistence type="predicted"/>
<name>A0ABT9VRQ1_9BACI</name>